<dbReference type="InterPro" id="IPR006089">
    <property type="entry name" value="Acyl-CoA_DH_CS"/>
</dbReference>
<comment type="cofactor">
    <cofactor evidence="1 5">
        <name>FAD</name>
        <dbReference type="ChEBI" id="CHEBI:57692"/>
    </cofactor>
</comment>
<feature type="domain" description="Acyl-CoA oxidase/dehydrogenase middle" evidence="7">
    <location>
        <begin position="124"/>
        <end position="219"/>
    </location>
</feature>
<dbReference type="InterPro" id="IPR046373">
    <property type="entry name" value="Acyl-CoA_Oxase/DH_mid-dom_sf"/>
</dbReference>
<protein>
    <submittedName>
        <fullName evidence="9">Alkylation response protein AidB-like acyl-CoA dehydrogenase</fullName>
    </submittedName>
</protein>
<dbReference type="SUPFAM" id="SSF47203">
    <property type="entry name" value="Acyl-CoA dehydrogenase C-terminal domain-like"/>
    <property type="match status" value="1"/>
</dbReference>
<keyword evidence="10" id="KW-1185">Reference proteome</keyword>
<dbReference type="PANTHER" id="PTHR43884:SF12">
    <property type="entry name" value="ISOVALERYL-COA DEHYDROGENASE, MITOCHONDRIAL-RELATED"/>
    <property type="match status" value="1"/>
</dbReference>
<keyword evidence="5" id="KW-0560">Oxidoreductase</keyword>
<gene>
    <name evidence="9" type="ORF">CLV71_101409</name>
</gene>
<dbReference type="InterPro" id="IPR036250">
    <property type="entry name" value="AcylCo_DH-like_C"/>
</dbReference>
<accession>A0A4R7W5X6</accession>
<evidence type="ECO:0000259" key="7">
    <source>
        <dbReference type="Pfam" id="PF02770"/>
    </source>
</evidence>
<evidence type="ECO:0000256" key="1">
    <source>
        <dbReference type="ARBA" id="ARBA00001974"/>
    </source>
</evidence>
<dbReference type="FunFam" id="1.20.140.10:FF:000004">
    <property type="entry name" value="Acyl-CoA dehydrogenase FadE25"/>
    <property type="match status" value="1"/>
</dbReference>
<evidence type="ECO:0000313" key="9">
    <source>
        <dbReference type="EMBL" id="TDV57538.1"/>
    </source>
</evidence>
<comment type="caution">
    <text evidence="9">The sequence shown here is derived from an EMBL/GenBank/DDBJ whole genome shotgun (WGS) entry which is preliminary data.</text>
</comment>
<dbReference type="Gene3D" id="1.20.140.10">
    <property type="entry name" value="Butyryl-CoA Dehydrogenase, subunit A, domain 3"/>
    <property type="match status" value="1"/>
</dbReference>
<name>A0A4R7W5X6_9PSEU</name>
<organism evidence="9 10">
    <name type="scientific">Actinophytocola oryzae</name>
    <dbReference type="NCBI Taxonomy" id="502181"/>
    <lineage>
        <taxon>Bacteria</taxon>
        <taxon>Bacillati</taxon>
        <taxon>Actinomycetota</taxon>
        <taxon>Actinomycetes</taxon>
        <taxon>Pseudonocardiales</taxon>
        <taxon>Pseudonocardiaceae</taxon>
    </lineage>
</organism>
<evidence type="ECO:0000256" key="4">
    <source>
        <dbReference type="ARBA" id="ARBA00022827"/>
    </source>
</evidence>
<dbReference type="PIRSF" id="PIRSF016578">
    <property type="entry name" value="HsaA"/>
    <property type="match status" value="1"/>
</dbReference>
<sequence>MTVLWEPTLDAEATRWRDVARKVATERFAPLAEELDREQRYPSEHIETFVETGLSGMLVPAEYGGAGLTMTAICAVVEEVSAACASTGAILAAHALGAVPLLLAGTDEQKRDILGPLRDGQAVSFALTERGAGSDAAALRARAEEDGDGFRLSGEKIYIGNGSISTRYVVFAKTDPDAGARGITAFIVAADAPGAVVDHIEDKMGIRGTRTSNLRLDNVRVERTDILGRRDRGLKLALRTLDLGRVTVAAQGLGIAHAAYQLAAREAARRHTFGRPLIENQGIGFRLADLAVELSAARMLTYQAAAAHDAGQPVSMPGAMAKLYTSEVAHRAVDLAVQVFGGEGFCKPCPAERLYRDQRVLEIYEGSSEIQRLVLSRAIAAEVAQA</sequence>
<dbReference type="Gene3D" id="1.10.540.10">
    <property type="entry name" value="Acyl-CoA dehydrogenase/oxidase, N-terminal domain"/>
    <property type="match status" value="1"/>
</dbReference>
<dbReference type="SUPFAM" id="SSF56645">
    <property type="entry name" value="Acyl-CoA dehydrogenase NM domain-like"/>
    <property type="match status" value="1"/>
</dbReference>
<dbReference type="Pfam" id="PF02771">
    <property type="entry name" value="Acyl-CoA_dh_N"/>
    <property type="match status" value="1"/>
</dbReference>
<dbReference type="Gene3D" id="2.40.110.10">
    <property type="entry name" value="Butyryl-CoA Dehydrogenase, subunit A, domain 2"/>
    <property type="match status" value="1"/>
</dbReference>
<dbReference type="OrthoDB" id="8876745at2"/>
<dbReference type="InterPro" id="IPR009075">
    <property type="entry name" value="AcylCo_DH/oxidase_C"/>
</dbReference>
<dbReference type="AlphaFoldDB" id="A0A4R7W5X6"/>
<evidence type="ECO:0000259" key="6">
    <source>
        <dbReference type="Pfam" id="PF00441"/>
    </source>
</evidence>
<reference evidence="9 10" key="1">
    <citation type="submission" date="2019-03" db="EMBL/GenBank/DDBJ databases">
        <title>Genomic Encyclopedia of Archaeal and Bacterial Type Strains, Phase II (KMG-II): from individual species to whole genera.</title>
        <authorList>
            <person name="Goeker M."/>
        </authorList>
    </citation>
    <scope>NUCLEOTIDE SEQUENCE [LARGE SCALE GENOMIC DNA]</scope>
    <source>
        <strain evidence="9 10">DSM 45499</strain>
    </source>
</reference>
<dbReference type="PANTHER" id="PTHR43884">
    <property type="entry name" value="ACYL-COA DEHYDROGENASE"/>
    <property type="match status" value="1"/>
</dbReference>
<evidence type="ECO:0000313" key="10">
    <source>
        <dbReference type="Proteomes" id="UP000294927"/>
    </source>
</evidence>
<comment type="similarity">
    <text evidence="2 5">Belongs to the acyl-CoA dehydrogenase family.</text>
</comment>
<dbReference type="Pfam" id="PF02770">
    <property type="entry name" value="Acyl-CoA_dh_M"/>
    <property type="match status" value="1"/>
</dbReference>
<dbReference type="GO" id="GO:0050660">
    <property type="term" value="F:flavin adenine dinucleotide binding"/>
    <property type="evidence" value="ECO:0007669"/>
    <property type="project" value="InterPro"/>
</dbReference>
<evidence type="ECO:0000256" key="3">
    <source>
        <dbReference type="ARBA" id="ARBA00022630"/>
    </source>
</evidence>
<feature type="domain" description="Acyl-CoA dehydrogenase/oxidase N-terminal" evidence="8">
    <location>
        <begin position="12"/>
        <end position="120"/>
    </location>
</feature>
<dbReference type="EMBL" id="SOCP01000001">
    <property type="protein sequence ID" value="TDV57538.1"/>
    <property type="molecule type" value="Genomic_DNA"/>
</dbReference>
<dbReference type="InterPro" id="IPR006091">
    <property type="entry name" value="Acyl-CoA_Oxase/DH_mid-dom"/>
</dbReference>
<evidence type="ECO:0000259" key="8">
    <source>
        <dbReference type="Pfam" id="PF02771"/>
    </source>
</evidence>
<dbReference type="InterPro" id="IPR013786">
    <property type="entry name" value="AcylCoA_DH/ox_N"/>
</dbReference>
<dbReference type="InterPro" id="IPR037069">
    <property type="entry name" value="AcylCoA_DH/ox_N_sf"/>
</dbReference>
<keyword evidence="3 5" id="KW-0285">Flavoprotein</keyword>
<dbReference type="Pfam" id="PF00441">
    <property type="entry name" value="Acyl-CoA_dh_1"/>
    <property type="match status" value="1"/>
</dbReference>
<evidence type="ECO:0000256" key="2">
    <source>
        <dbReference type="ARBA" id="ARBA00009347"/>
    </source>
</evidence>
<dbReference type="InterPro" id="IPR009100">
    <property type="entry name" value="AcylCoA_DH/oxidase_NM_dom_sf"/>
</dbReference>
<feature type="domain" description="Acyl-CoA dehydrogenase/oxidase C-terminal" evidence="6">
    <location>
        <begin position="231"/>
        <end position="379"/>
    </location>
</feature>
<dbReference type="Proteomes" id="UP000294927">
    <property type="component" value="Unassembled WGS sequence"/>
</dbReference>
<dbReference type="GO" id="GO:0003995">
    <property type="term" value="F:acyl-CoA dehydrogenase activity"/>
    <property type="evidence" value="ECO:0007669"/>
    <property type="project" value="InterPro"/>
</dbReference>
<dbReference type="PROSITE" id="PS00072">
    <property type="entry name" value="ACYL_COA_DH_1"/>
    <property type="match status" value="1"/>
</dbReference>
<dbReference type="RefSeq" id="WP_133900795.1">
    <property type="nucleotide sequence ID" value="NZ_SOCP01000001.1"/>
</dbReference>
<evidence type="ECO:0000256" key="5">
    <source>
        <dbReference type="RuleBase" id="RU362125"/>
    </source>
</evidence>
<proteinExistence type="inferred from homology"/>
<keyword evidence="4 5" id="KW-0274">FAD</keyword>